<dbReference type="EMBL" id="JSCE01000172">
    <property type="protein sequence ID" value="KHM51790.1"/>
    <property type="molecule type" value="Genomic_DNA"/>
</dbReference>
<proteinExistence type="predicted"/>
<protein>
    <submittedName>
        <fullName evidence="1">Uncharacterized protein</fullName>
    </submittedName>
</protein>
<comment type="caution">
    <text evidence="1">The sequence shown here is derived from an EMBL/GenBank/DDBJ whole genome shotgun (WGS) entry which is preliminary data.</text>
</comment>
<sequence>MEKEQIIEKMKQHPKRTALLAVLLVLLLHSLLSDGGSSNNYDNPKDAPYGRVTMDALYQERTDKLAEPAIESPIYMAVMSEINMLLGKGNGQLFATIDMPEKLEVFVCKPATYASKVVIKNITPQQASLGSANGYMEIYVLKPFGVDQKGGLHLDAGGVSNNKDFWNTIFYDKLDVKYAKEKQMEIKMPERHNWTASTYPGQLVAEITPDQFVKISYLDADGKEVQSVTTKEKAAAFRLSASDTLMSSHIEFYR</sequence>
<organism evidence="1 2">
    <name type="scientific">Anaerovibrio lipolyticus</name>
    <dbReference type="NCBI Taxonomy" id="82374"/>
    <lineage>
        <taxon>Bacteria</taxon>
        <taxon>Bacillati</taxon>
        <taxon>Bacillota</taxon>
        <taxon>Negativicutes</taxon>
        <taxon>Selenomonadales</taxon>
        <taxon>Selenomonadaceae</taxon>
        <taxon>Anaerovibrio</taxon>
    </lineage>
</organism>
<accession>A0A0B2JU01</accession>
<keyword evidence="2" id="KW-1185">Reference proteome</keyword>
<reference evidence="1 2" key="1">
    <citation type="journal article" date="2013" name="PLoS ONE">
        <title>Identification and characterization of three novel lipases belonging to families II and V from Anaerovibrio lipolyticus 5ST.</title>
        <authorList>
            <person name="Prive F."/>
            <person name="Kaderbhai N.N."/>
            <person name="Girdwood S."/>
            <person name="Worgan H.J."/>
            <person name="Pinloche E."/>
            <person name="Scollan N.D."/>
            <person name="Huws S.A."/>
            <person name="Newbold C.J."/>
        </authorList>
    </citation>
    <scope>NUCLEOTIDE SEQUENCE [LARGE SCALE GENOMIC DNA]</scope>
    <source>
        <strain evidence="1 2">5S</strain>
    </source>
</reference>
<name>A0A0B2JU01_9FIRM</name>
<dbReference type="Proteomes" id="UP000030993">
    <property type="component" value="Unassembled WGS sequence"/>
</dbReference>
<evidence type="ECO:0000313" key="2">
    <source>
        <dbReference type="Proteomes" id="UP000030993"/>
    </source>
</evidence>
<evidence type="ECO:0000313" key="1">
    <source>
        <dbReference type="EMBL" id="KHM51790.1"/>
    </source>
</evidence>
<dbReference type="RefSeq" id="WP_039209188.1">
    <property type="nucleotide sequence ID" value="NZ_JSCE01000172.1"/>
</dbReference>
<gene>
    <name evidence="1" type="ORF">NZ47_08430</name>
</gene>
<dbReference type="STRING" id="82374.NZ47_08430"/>
<dbReference type="AlphaFoldDB" id="A0A0B2JU01"/>